<dbReference type="PANTHER" id="PTHR28086">
    <property type="entry name" value="UPF0662 PROTEIN YPL260W"/>
    <property type="match status" value="1"/>
</dbReference>
<dbReference type="Pfam" id="PF10303">
    <property type="entry name" value="DUF2408"/>
    <property type="match status" value="1"/>
</dbReference>
<accession>A0A3N2Q436</accession>
<evidence type="ECO:0000256" key="1">
    <source>
        <dbReference type="SAM" id="MobiDB-lite"/>
    </source>
</evidence>
<dbReference type="GO" id="GO:0005737">
    <property type="term" value="C:cytoplasm"/>
    <property type="evidence" value="ECO:0007669"/>
    <property type="project" value="TreeGrafter"/>
</dbReference>
<dbReference type="PANTHER" id="PTHR28086:SF1">
    <property type="entry name" value="CU(2+) SUPPRESSING AND BLEOMYCIN SENSITIVE PROTEIN 1"/>
    <property type="match status" value="1"/>
</dbReference>
<feature type="region of interest" description="Disordered" evidence="1">
    <location>
        <begin position="437"/>
        <end position="488"/>
    </location>
</feature>
<gene>
    <name evidence="2" type="ORF">SODALDRAFT_270443</name>
</gene>
<dbReference type="AlphaFoldDB" id="A0A3N2Q436"/>
<dbReference type="OrthoDB" id="2011986at2759"/>
<evidence type="ECO:0000313" key="3">
    <source>
        <dbReference type="Proteomes" id="UP000272025"/>
    </source>
</evidence>
<dbReference type="InterPro" id="IPR018810">
    <property type="entry name" value="UPF0662"/>
</dbReference>
<proteinExistence type="predicted"/>
<organism evidence="2 3">
    <name type="scientific">Sodiomyces alkalinus (strain CBS 110278 / VKM F-3762 / F11)</name>
    <name type="common">Alkaliphilic filamentous fungus</name>
    <dbReference type="NCBI Taxonomy" id="1314773"/>
    <lineage>
        <taxon>Eukaryota</taxon>
        <taxon>Fungi</taxon>
        <taxon>Dikarya</taxon>
        <taxon>Ascomycota</taxon>
        <taxon>Pezizomycotina</taxon>
        <taxon>Sordariomycetes</taxon>
        <taxon>Hypocreomycetidae</taxon>
        <taxon>Glomerellales</taxon>
        <taxon>Plectosphaerellaceae</taxon>
        <taxon>Sodiomyces</taxon>
    </lineage>
</organism>
<feature type="compositionally biased region" description="Basic and acidic residues" evidence="1">
    <location>
        <begin position="476"/>
        <end position="488"/>
    </location>
</feature>
<evidence type="ECO:0000313" key="2">
    <source>
        <dbReference type="EMBL" id="ROT41520.1"/>
    </source>
</evidence>
<dbReference type="EMBL" id="ML119052">
    <property type="protein sequence ID" value="ROT41520.1"/>
    <property type="molecule type" value="Genomic_DNA"/>
</dbReference>
<dbReference type="Proteomes" id="UP000272025">
    <property type="component" value="Unassembled WGS sequence"/>
</dbReference>
<protein>
    <submittedName>
        <fullName evidence="2">Uncharacterized protein</fullName>
    </submittedName>
</protein>
<reference evidence="2 3" key="1">
    <citation type="journal article" date="2018" name="Mol. Ecol.">
        <title>The obligate alkalophilic soda-lake fungus Sodiomyces alkalinus has shifted to a protein diet.</title>
        <authorList>
            <person name="Grum-Grzhimaylo A.A."/>
            <person name="Falkoski D.L."/>
            <person name="van den Heuvel J."/>
            <person name="Valero-Jimenez C.A."/>
            <person name="Min B."/>
            <person name="Choi I.G."/>
            <person name="Lipzen A."/>
            <person name="Daum C.G."/>
            <person name="Aanen D.K."/>
            <person name="Tsang A."/>
            <person name="Henrissat B."/>
            <person name="Bilanenko E.N."/>
            <person name="de Vries R.P."/>
            <person name="van Kan J.A.L."/>
            <person name="Grigoriev I.V."/>
            <person name="Debets A.J.M."/>
        </authorList>
    </citation>
    <scope>NUCLEOTIDE SEQUENCE [LARGE SCALE GENOMIC DNA]</scope>
    <source>
        <strain evidence="2 3">F11</strain>
    </source>
</reference>
<feature type="compositionally biased region" description="Acidic residues" evidence="1">
    <location>
        <begin position="442"/>
        <end position="453"/>
    </location>
</feature>
<keyword evidence="3" id="KW-1185">Reference proteome</keyword>
<sequence length="488" mass="55519">MDTPSLPPPRDEAEKDVLEKLVIVRDKLLLLKKDRKTYMQKQHVLPLYRETIDQVRRLNQARSASQGELDENIVDRVLDSCFQLLSLSFMTIGQNNTAPAAYALTSTIKRLLDHLAEVDLFSAKDLESITETLNLLVRNVERAPADTSPYLITLLTNRLETCKRALASLCKRLDRLQEPLPQVHEKLISILRSISAANTRSKFSSSDVKNLRDQLKEISANFRSGAYKTPEGEYPAGSEEIDALLRKCLLWADIVLERRGVIPESFKSTYDVLVRMRNDLEKLSITSKWALREADLYDYQRQLDRIDESRVDGNWLDEDGNKAELYVQRTLLYLVRRSYGYIYFLMISSNPVSEALQPVFNQLQTLKKCLIEVKNSGGVSSIRELYPYSLKVNSIDNMRVDGKFMFNGDIPEGQGSVNELLAECYELCYELRVDLETRPAQDDDTDEDEDSEAVEGPGTSEAEAEELAASLADTTLEPRRETQTRATV</sequence>
<dbReference type="GeneID" id="39576194"/>
<dbReference type="RefSeq" id="XP_028469326.1">
    <property type="nucleotide sequence ID" value="XM_028607716.1"/>
</dbReference>
<dbReference type="GO" id="GO:0005634">
    <property type="term" value="C:nucleus"/>
    <property type="evidence" value="ECO:0007669"/>
    <property type="project" value="TreeGrafter"/>
</dbReference>
<name>A0A3N2Q436_SODAK</name>
<dbReference type="STRING" id="1314773.A0A3N2Q436"/>